<dbReference type="NCBIfam" id="NF006003">
    <property type="entry name" value="PRK08133.1"/>
    <property type="match status" value="1"/>
</dbReference>
<evidence type="ECO:0000313" key="5">
    <source>
        <dbReference type="EMBL" id="MEK8088305.1"/>
    </source>
</evidence>
<sequence>MDEESLQESGWHIDTLAVRAGVHTTAEGEHSEPIYPTSSYRFKSAAEAAARFAGEPGNVYSRYTNPTVRAFEERLAALEGAEVGVATGSGMAACLAVFMGHLKAGDHVVASRAIFGTTVQMLSNILGRFGLETTFVDLTDPAAWRAAIRPNTRMLFLETPSNPMTEIGDLQALAEIAHGAGALLVVDNTFCTPALQRPLEWGADVVVQAATKYIDGQGRCLGGAALGRRELMEPVRGFLRTAGPSLSPFNAWVFLKGLETLSLRMERHCASAQTLAEWLEAQPQVTRVFYPGLASHPQHALARRQQKAAGGILSFDVKGGQPAAWVFMDALRICSISANLGDAKTIVTHAATTTHSRVSPEARAAAGITDGLVRISVGLEDVRDLQADIARGLAAAGAF</sequence>
<evidence type="ECO:0000256" key="3">
    <source>
        <dbReference type="HAMAP-Rule" id="MF_02056"/>
    </source>
</evidence>
<comment type="similarity">
    <text evidence="3">Belongs to the trans-sulfuration enzymes family. MetZ subfamily.</text>
</comment>
<dbReference type="SUPFAM" id="SSF53383">
    <property type="entry name" value="PLP-dependent transferases"/>
    <property type="match status" value="1"/>
</dbReference>
<accession>A0ABU9D6J7</accession>
<gene>
    <name evidence="3" type="primary">metZ</name>
    <name evidence="5" type="ORF">WOB96_00870</name>
</gene>
<reference evidence="5 6" key="1">
    <citation type="submission" date="2024-04" db="EMBL/GenBank/DDBJ databases">
        <authorList>
            <person name="Abashina T."/>
            <person name="Shaikin A."/>
        </authorList>
    </citation>
    <scope>NUCLEOTIDE SEQUENCE [LARGE SCALE GENOMIC DNA]</scope>
    <source>
        <strain evidence="5 6">AAFK</strain>
    </source>
</reference>
<dbReference type="InterPro" id="IPR000277">
    <property type="entry name" value="Cys/Met-Metab_PyrdxlP-dep_enz"/>
</dbReference>
<comment type="pathway">
    <text evidence="3">Amino-acid biosynthesis; L-methionine biosynthesis via de novo pathway; L-homocysteine from O-succinyl-L-homoserine: step 1/1.</text>
</comment>
<keyword evidence="5" id="KW-0456">Lyase</keyword>
<protein>
    <recommendedName>
        <fullName evidence="3">O-succinylhomoserine sulfhydrylase</fullName>
        <shortName evidence="3">OSH sulfhydrylase</shortName>
        <shortName evidence="3">OSHS sulfhydrylase</shortName>
        <ecNumber evidence="3">2.5.1.-</ecNumber>
    </recommendedName>
</protein>
<evidence type="ECO:0000313" key="6">
    <source>
        <dbReference type="Proteomes" id="UP001446205"/>
    </source>
</evidence>
<dbReference type="InterPro" id="IPR054542">
    <property type="entry name" value="Cys_met_metab_PP"/>
</dbReference>
<name>A0ABU9D6J7_9PROT</name>
<organism evidence="5 6">
    <name type="scientific">Thermithiobacillus plumbiphilus</name>
    <dbReference type="NCBI Taxonomy" id="1729899"/>
    <lineage>
        <taxon>Bacteria</taxon>
        <taxon>Pseudomonadati</taxon>
        <taxon>Pseudomonadota</taxon>
        <taxon>Acidithiobacillia</taxon>
        <taxon>Acidithiobacillales</taxon>
        <taxon>Thermithiobacillaceae</taxon>
        <taxon>Thermithiobacillus</taxon>
    </lineage>
</organism>
<comment type="subunit">
    <text evidence="3">Homotetramer.</text>
</comment>
<dbReference type="HAMAP" id="MF_02056">
    <property type="entry name" value="MetZ"/>
    <property type="match status" value="1"/>
</dbReference>
<dbReference type="Gene3D" id="3.90.1150.10">
    <property type="entry name" value="Aspartate Aminotransferase, domain 1"/>
    <property type="match status" value="1"/>
</dbReference>
<keyword evidence="3" id="KW-0486">Methionine biosynthesis</keyword>
<keyword evidence="6" id="KW-1185">Reference proteome</keyword>
<dbReference type="NCBIfam" id="TIGR01325">
    <property type="entry name" value="O_suc_HS_sulf"/>
    <property type="match status" value="1"/>
</dbReference>
<dbReference type="InterPro" id="IPR015424">
    <property type="entry name" value="PyrdxlP-dep_Trfase"/>
</dbReference>
<comment type="cofactor">
    <cofactor evidence="1 3 4">
        <name>pyridoxal 5'-phosphate</name>
        <dbReference type="ChEBI" id="CHEBI:597326"/>
    </cofactor>
</comment>
<feature type="modified residue" description="N6-(pyridoxal phosphate)lysine" evidence="3">
    <location>
        <position position="212"/>
    </location>
</feature>
<dbReference type="GO" id="GO:0016829">
    <property type="term" value="F:lyase activity"/>
    <property type="evidence" value="ECO:0007669"/>
    <property type="project" value="UniProtKB-KW"/>
</dbReference>
<dbReference type="PROSITE" id="PS00868">
    <property type="entry name" value="CYS_MET_METAB_PP"/>
    <property type="match status" value="1"/>
</dbReference>
<evidence type="ECO:0000256" key="4">
    <source>
        <dbReference type="RuleBase" id="RU362118"/>
    </source>
</evidence>
<keyword evidence="3" id="KW-0028">Amino-acid biosynthesis</keyword>
<evidence type="ECO:0000256" key="1">
    <source>
        <dbReference type="ARBA" id="ARBA00001933"/>
    </source>
</evidence>
<dbReference type="Proteomes" id="UP001446205">
    <property type="component" value="Unassembled WGS sequence"/>
</dbReference>
<dbReference type="InterPro" id="IPR015422">
    <property type="entry name" value="PyrdxlP-dep_Trfase_small"/>
</dbReference>
<dbReference type="CDD" id="cd00614">
    <property type="entry name" value="CGS_like"/>
    <property type="match status" value="1"/>
</dbReference>
<dbReference type="EMBL" id="JBBPCO010000001">
    <property type="protein sequence ID" value="MEK8088305.1"/>
    <property type="molecule type" value="Genomic_DNA"/>
</dbReference>
<dbReference type="EC" id="2.5.1.-" evidence="3"/>
<dbReference type="PIRSF" id="PIRSF001434">
    <property type="entry name" value="CGS"/>
    <property type="match status" value="1"/>
</dbReference>
<comment type="catalytic activity">
    <reaction evidence="3">
        <text>O-succinyl-L-homoserine + hydrogen sulfide = L-homocysteine + succinate</text>
        <dbReference type="Rhea" id="RHEA:27826"/>
        <dbReference type="ChEBI" id="CHEBI:29919"/>
        <dbReference type="ChEBI" id="CHEBI:30031"/>
        <dbReference type="ChEBI" id="CHEBI:57661"/>
        <dbReference type="ChEBI" id="CHEBI:58199"/>
    </reaction>
</comment>
<dbReference type="Gene3D" id="3.40.640.10">
    <property type="entry name" value="Type I PLP-dependent aspartate aminotransferase-like (Major domain)"/>
    <property type="match status" value="1"/>
</dbReference>
<dbReference type="PANTHER" id="PTHR11808">
    <property type="entry name" value="TRANS-SULFURATION ENZYME FAMILY MEMBER"/>
    <property type="match status" value="1"/>
</dbReference>
<dbReference type="InterPro" id="IPR015421">
    <property type="entry name" value="PyrdxlP-dep_Trfase_major"/>
</dbReference>
<dbReference type="PANTHER" id="PTHR11808:SF80">
    <property type="entry name" value="CYSTATHIONINE GAMMA-LYASE"/>
    <property type="match status" value="1"/>
</dbReference>
<evidence type="ECO:0000256" key="2">
    <source>
        <dbReference type="ARBA" id="ARBA00022898"/>
    </source>
</evidence>
<keyword evidence="3" id="KW-0808">Transferase</keyword>
<comment type="caution">
    <text evidence="5">The sequence shown here is derived from an EMBL/GenBank/DDBJ whole genome shotgun (WGS) entry which is preliminary data.</text>
</comment>
<comment type="function">
    <text evidence="3">Catalyzes the formation of L-homocysteine from O-succinyl-L-homoserine (OSHS) and hydrogen sulfide.</text>
</comment>
<keyword evidence="2 3" id="KW-0663">Pyridoxal phosphate</keyword>
<dbReference type="InterPro" id="IPR006234">
    <property type="entry name" value="O-succ-hSer_sulfhydrylase"/>
</dbReference>
<dbReference type="Pfam" id="PF01053">
    <property type="entry name" value="Cys_Met_Meta_PP"/>
    <property type="match status" value="1"/>
</dbReference>
<dbReference type="RefSeq" id="WP_341369371.1">
    <property type="nucleotide sequence ID" value="NZ_JBBPCO010000001.1"/>
</dbReference>
<proteinExistence type="inferred from homology"/>